<dbReference type="Proteomes" id="UP000799444">
    <property type="component" value="Unassembled WGS sequence"/>
</dbReference>
<reference evidence="3" key="1">
    <citation type="journal article" date="2020" name="Stud. Mycol.">
        <title>101 Dothideomycetes genomes: a test case for predicting lifestyles and emergence of pathogens.</title>
        <authorList>
            <person name="Haridas S."/>
            <person name="Albert R."/>
            <person name="Binder M."/>
            <person name="Bloem J."/>
            <person name="Labutti K."/>
            <person name="Salamov A."/>
            <person name="Andreopoulos B."/>
            <person name="Baker S."/>
            <person name="Barry K."/>
            <person name="Bills G."/>
            <person name="Bluhm B."/>
            <person name="Cannon C."/>
            <person name="Castanera R."/>
            <person name="Culley D."/>
            <person name="Daum C."/>
            <person name="Ezra D."/>
            <person name="Gonzalez J."/>
            <person name="Henrissat B."/>
            <person name="Kuo A."/>
            <person name="Liang C."/>
            <person name="Lipzen A."/>
            <person name="Lutzoni F."/>
            <person name="Magnuson J."/>
            <person name="Mondo S."/>
            <person name="Nolan M."/>
            <person name="Ohm R."/>
            <person name="Pangilinan J."/>
            <person name="Park H.-J."/>
            <person name="Ramirez L."/>
            <person name="Alfaro M."/>
            <person name="Sun H."/>
            <person name="Tritt A."/>
            <person name="Yoshinaga Y."/>
            <person name="Zwiers L.-H."/>
            <person name="Turgeon B."/>
            <person name="Goodwin S."/>
            <person name="Spatafora J."/>
            <person name="Crous P."/>
            <person name="Grigoriev I."/>
        </authorList>
    </citation>
    <scope>NUCLEOTIDE SEQUENCE</scope>
    <source>
        <strain evidence="3">CBS 125425</strain>
    </source>
</reference>
<dbReference type="OrthoDB" id="9991317at2759"/>
<accession>A0A9P4RBH1</accession>
<keyword evidence="4" id="KW-1185">Reference proteome</keyword>
<proteinExistence type="predicted"/>
<feature type="domain" description="CHAT" evidence="2">
    <location>
        <begin position="191"/>
        <end position="292"/>
    </location>
</feature>
<gene>
    <name evidence="3" type="ORF">EJ04DRAFT_600690</name>
</gene>
<evidence type="ECO:0000259" key="2">
    <source>
        <dbReference type="Pfam" id="PF12770"/>
    </source>
</evidence>
<comment type="caution">
    <text evidence="3">The sequence shown here is derived from an EMBL/GenBank/DDBJ whole genome shotgun (WGS) entry which is preliminary data.</text>
</comment>
<dbReference type="InterPro" id="IPR024983">
    <property type="entry name" value="CHAT_dom"/>
</dbReference>
<dbReference type="AlphaFoldDB" id="A0A9P4RBH1"/>
<evidence type="ECO:0000256" key="1">
    <source>
        <dbReference type="SAM" id="MobiDB-lite"/>
    </source>
</evidence>
<protein>
    <recommendedName>
        <fullName evidence="2">CHAT domain-containing protein</fullName>
    </recommendedName>
</protein>
<evidence type="ECO:0000313" key="4">
    <source>
        <dbReference type="Proteomes" id="UP000799444"/>
    </source>
</evidence>
<evidence type="ECO:0000313" key="3">
    <source>
        <dbReference type="EMBL" id="KAF2740441.1"/>
    </source>
</evidence>
<organism evidence="3 4">
    <name type="scientific">Polyplosphaeria fusca</name>
    <dbReference type="NCBI Taxonomy" id="682080"/>
    <lineage>
        <taxon>Eukaryota</taxon>
        <taxon>Fungi</taxon>
        <taxon>Dikarya</taxon>
        <taxon>Ascomycota</taxon>
        <taxon>Pezizomycotina</taxon>
        <taxon>Dothideomycetes</taxon>
        <taxon>Pleosporomycetidae</taxon>
        <taxon>Pleosporales</taxon>
        <taxon>Tetraplosphaeriaceae</taxon>
        <taxon>Polyplosphaeria</taxon>
    </lineage>
</organism>
<feature type="compositionally biased region" description="Acidic residues" evidence="1">
    <location>
        <begin position="430"/>
        <end position="440"/>
    </location>
</feature>
<dbReference type="EMBL" id="ML996100">
    <property type="protein sequence ID" value="KAF2740441.1"/>
    <property type="molecule type" value="Genomic_DNA"/>
</dbReference>
<name>A0A9P4RBH1_9PLEO</name>
<dbReference type="Pfam" id="PF12770">
    <property type="entry name" value="CHAT"/>
    <property type="match status" value="2"/>
</dbReference>
<feature type="domain" description="CHAT" evidence="2">
    <location>
        <begin position="302"/>
        <end position="457"/>
    </location>
</feature>
<sequence length="458" mass="51303">MYLINLGEALEMRFKRTGSIDDVNRAVKVADKAVEATPHDHPNRAMYLNILGKSLENAVKLLPLVSPRLLENSDKQYQLGQFSGLASEAAAFCLNAGRDNRLALELLELGRCVIAGLLLEIRTDISDLEQQHPTLAAEFETVRRELDSPLSKIASLDDTASLWTVPINRRFKADDEVWKRMQEHLVRSKSTLEWLWNVAAGPILDALGFLHPPLDDKWPHVWWIPTGVLNHFPIHAAGLYTKGSTETVLDRVMSSYASSVKALIYGRRYSTQRPAGSIIEQALLIAMHKTPHLARNSILTFASEESCLLLDDWKERPLTVGDLRDSNVQESSPFLGYLSACSTSANKVDKLLDEGIHLASAFQLAGFRHVIGTLWEVSDTHCIDVARVVYETMRDEGMTDMAVCRGLHQAVRRLRDNQMPGMREARDAELSDEESGEEGCENSLSSPQYWVPYVHYGV</sequence>
<feature type="region of interest" description="Disordered" evidence="1">
    <location>
        <begin position="417"/>
        <end position="444"/>
    </location>
</feature>